<name>A0A3A8M9P6_9BACT</name>
<feature type="compositionally biased region" description="Basic and acidic residues" evidence="1">
    <location>
        <begin position="110"/>
        <end position="122"/>
    </location>
</feature>
<feature type="region of interest" description="Disordered" evidence="1">
    <location>
        <begin position="26"/>
        <end position="135"/>
    </location>
</feature>
<sequence length="153" mass="15875">KAEPNGFLALLRAEIEKVMPKNLDDADKFMEGNETEQVKGAVSGGVKDQKDTAAGPTEQATAAPPDPSAVPARAASPLPEDPAAPPPPVNTAEAMPAPKPAGEVQALQKPKQDADQQMKDADLTPTQLKKANDPRFSAVLSAKTTVEKTATAA</sequence>
<evidence type="ECO:0000313" key="3">
    <source>
        <dbReference type="Proteomes" id="UP000273405"/>
    </source>
</evidence>
<dbReference type="AlphaFoldDB" id="A0A3A8M9P6"/>
<keyword evidence="3" id="KW-1185">Reference proteome</keyword>
<feature type="non-terminal residue" evidence="2">
    <location>
        <position position="1"/>
    </location>
</feature>
<feature type="non-terminal residue" evidence="2">
    <location>
        <position position="153"/>
    </location>
</feature>
<comment type="caution">
    <text evidence="2">The sequence shown here is derived from an EMBL/GenBank/DDBJ whole genome shotgun (WGS) entry which is preliminary data.</text>
</comment>
<organism evidence="2 3">
    <name type="scientific">Corallococcus sicarius</name>
    <dbReference type="NCBI Taxonomy" id="2316726"/>
    <lineage>
        <taxon>Bacteria</taxon>
        <taxon>Pseudomonadati</taxon>
        <taxon>Myxococcota</taxon>
        <taxon>Myxococcia</taxon>
        <taxon>Myxococcales</taxon>
        <taxon>Cystobacterineae</taxon>
        <taxon>Myxococcaceae</taxon>
        <taxon>Corallococcus</taxon>
    </lineage>
</organism>
<gene>
    <name evidence="2" type="ORF">D7X12_41925</name>
</gene>
<proteinExistence type="predicted"/>
<evidence type="ECO:0000256" key="1">
    <source>
        <dbReference type="SAM" id="MobiDB-lite"/>
    </source>
</evidence>
<evidence type="ECO:0000313" key="2">
    <source>
        <dbReference type="EMBL" id="RKH23194.1"/>
    </source>
</evidence>
<feature type="compositionally biased region" description="Pro residues" evidence="1">
    <location>
        <begin position="79"/>
        <end position="89"/>
    </location>
</feature>
<protein>
    <submittedName>
        <fullName evidence="2">Uncharacterized protein</fullName>
    </submittedName>
</protein>
<reference evidence="3" key="1">
    <citation type="submission" date="2018-09" db="EMBL/GenBank/DDBJ databases">
        <authorList>
            <person name="Livingstone P.G."/>
            <person name="Whitworth D.E."/>
        </authorList>
    </citation>
    <scope>NUCLEOTIDE SEQUENCE [LARGE SCALE GENOMIC DNA]</scope>
    <source>
        <strain evidence="3">CA040B</strain>
    </source>
</reference>
<dbReference type="EMBL" id="RAWG01000737">
    <property type="protein sequence ID" value="RKH23194.1"/>
    <property type="molecule type" value="Genomic_DNA"/>
</dbReference>
<accession>A0A3A8M9P6</accession>
<dbReference type="Proteomes" id="UP000273405">
    <property type="component" value="Unassembled WGS sequence"/>
</dbReference>